<dbReference type="EMBL" id="JACNJH010000089">
    <property type="protein sequence ID" value="MBC8360427.1"/>
    <property type="molecule type" value="Genomic_DNA"/>
</dbReference>
<dbReference type="Gene3D" id="1.20.5.780">
    <property type="entry name" value="Single helix bin"/>
    <property type="match status" value="1"/>
</dbReference>
<comment type="similarity">
    <text evidence="2">Belongs to the TacA antitoxin family.</text>
</comment>
<evidence type="ECO:0000313" key="4">
    <source>
        <dbReference type="Proteomes" id="UP000603434"/>
    </source>
</evidence>
<dbReference type="GO" id="GO:0006355">
    <property type="term" value="P:regulation of DNA-templated transcription"/>
    <property type="evidence" value="ECO:0007669"/>
    <property type="project" value="InterPro"/>
</dbReference>
<evidence type="ECO:0000256" key="2">
    <source>
        <dbReference type="ARBA" id="ARBA00049988"/>
    </source>
</evidence>
<sequence length="79" mass="8986">MPLSLRIPPQKEEIIKKAAQKAGKTKSAYILEAVDEKLGLVENREQIIRELAGWLSHDEAQELRKATEIFNQVAEGDWD</sequence>
<accession>A0A8J6THZ5</accession>
<gene>
    <name evidence="3" type="ORF">H8E23_03370</name>
</gene>
<dbReference type="InterPro" id="IPR014795">
    <property type="entry name" value="TacA_1-like"/>
</dbReference>
<protein>
    <submittedName>
        <fullName evidence="3">DUF1778 domain-containing protein</fullName>
    </submittedName>
</protein>
<organism evidence="3 4">
    <name type="scientific">Candidatus Desulfatibia profunda</name>
    <dbReference type="NCBI Taxonomy" id="2841695"/>
    <lineage>
        <taxon>Bacteria</taxon>
        <taxon>Pseudomonadati</taxon>
        <taxon>Thermodesulfobacteriota</taxon>
        <taxon>Desulfobacteria</taxon>
        <taxon>Desulfobacterales</taxon>
        <taxon>Desulfobacterales incertae sedis</taxon>
        <taxon>Candidatus Desulfatibia</taxon>
    </lineage>
</organism>
<proteinExistence type="inferred from homology"/>
<dbReference type="Pfam" id="PF08681">
    <property type="entry name" value="TacA1"/>
    <property type="match status" value="1"/>
</dbReference>
<dbReference type="AlphaFoldDB" id="A0A8J6THZ5"/>
<dbReference type="SUPFAM" id="SSF47598">
    <property type="entry name" value="Ribbon-helix-helix"/>
    <property type="match status" value="1"/>
</dbReference>
<reference evidence="3 4" key="1">
    <citation type="submission" date="2020-08" db="EMBL/GenBank/DDBJ databases">
        <title>Bridging the membrane lipid divide: bacteria of the FCB group superphylum have the potential to synthesize archaeal ether lipids.</title>
        <authorList>
            <person name="Villanueva L."/>
            <person name="Von Meijenfeldt F.A.B."/>
            <person name="Westbye A.B."/>
            <person name="Yadav S."/>
            <person name="Hopmans E.C."/>
            <person name="Dutilh B.E."/>
            <person name="Sinninghe Damste J.S."/>
        </authorList>
    </citation>
    <scope>NUCLEOTIDE SEQUENCE [LARGE SCALE GENOMIC DNA]</scope>
    <source>
        <strain evidence="3">NIOZ-UU30</strain>
    </source>
</reference>
<comment type="caution">
    <text evidence="3">The sequence shown here is derived from an EMBL/GenBank/DDBJ whole genome shotgun (WGS) entry which is preliminary data.</text>
</comment>
<keyword evidence="1" id="KW-1277">Toxin-antitoxin system</keyword>
<name>A0A8J6THZ5_9BACT</name>
<evidence type="ECO:0000313" key="3">
    <source>
        <dbReference type="EMBL" id="MBC8360427.1"/>
    </source>
</evidence>
<dbReference type="InterPro" id="IPR010985">
    <property type="entry name" value="Ribbon_hlx_hlx"/>
</dbReference>
<evidence type="ECO:0000256" key="1">
    <source>
        <dbReference type="ARBA" id="ARBA00022649"/>
    </source>
</evidence>
<dbReference type="Proteomes" id="UP000603434">
    <property type="component" value="Unassembled WGS sequence"/>
</dbReference>